<protein>
    <recommendedName>
        <fullName evidence="10">General transcription factor II-I</fullName>
    </recommendedName>
</protein>
<feature type="compositionally biased region" description="Acidic residues" evidence="7">
    <location>
        <begin position="65"/>
        <end position="81"/>
    </location>
</feature>
<dbReference type="AlphaFoldDB" id="A0A8D0GND8"/>
<keyword evidence="4" id="KW-0238">DNA-binding</keyword>
<dbReference type="GO" id="GO:0003677">
    <property type="term" value="F:DNA binding"/>
    <property type="evidence" value="ECO:0007669"/>
    <property type="project" value="UniProtKB-KW"/>
</dbReference>
<dbReference type="Ensembl" id="ENSSPUT00000009015.1">
    <property type="protein sequence ID" value="ENSSPUP00000008453.1"/>
    <property type="gene ID" value="ENSSPUG00000006565.1"/>
</dbReference>
<evidence type="ECO:0000256" key="6">
    <source>
        <dbReference type="ARBA" id="ARBA00023242"/>
    </source>
</evidence>
<keyword evidence="2" id="KW-0677">Repeat</keyword>
<dbReference type="Proteomes" id="UP000694392">
    <property type="component" value="Unplaced"/>
</dbReference>
<dbReference type="PROSITE" id="PS51139">
    <property type="entry name" value="GTF2I"/>
    <property type="match status" value="1"/>
</dbReference>
<feature type="compositionally biased region" description="Polar residues" evidence="7">
    <location>
        <begin position="54"/>
        <end position="64"/>
    </location>
</feature>
<evidence type="ECO:0000256" key="1">
    <source>
        <dbReference type="ARBA" id="ARBA00004123"/>
    </source>
</evidence>
<dbReference type="Pfam" id="PF02946">
    <property type="entry name" value="GTF2I"/>
    <property type="match status" value="1"/>
</dbReference>
<sequence length="227" mass="26006">DNANHCGNFIVNFFNIFPFSCPPPVQVKTEPNEDSAGPSETSEIDEKIALAKSYTDSSQHAPSETSEDPEVEVTIEDDDDYLPPNKRTKSTDSTNDAANAGRRKVREFNFEKWNARITDLRKQVEELFERKYAEAIKAKGPVSIPYPLFQSHVEDLYLEGLPEGIPFRRPSTYGIPRLERILLAKERIRFVIKKHELLNSTREDVPLDKPVAGVKEEWYARITKLRK</sequence>
<dbReference type="InterPro" id="IPR036647">
    <property type="entry name" value="GTF2I-like_rpt_sf"/>
</dbReference>
<evidence type="ECO:0000256" key="7">
    <source>
        <dbReference type="SAM" id="MobiDB-lite"/>
    </source>
</evidence>
<keyword evidence="9" id="KW-1185">Reference proteome</keyword>
<evidence type="ECO:0000256" key="4">
    <source>
        <dbReference type="ARBA" id="ARBA00023125"/>
    </source>
</evidence>
<evidence type="ECO:0000256" key="2">
    <source>
        <dbReference type="ARBA" id="ARBA00022737"/>
    </source>
</evidence>
<organism evidence="8 9">
    <name type="scientific">Sphenodon punctatus</name>
    <name type="common">Tuatara</name>
    <name type="synonym">Hatteria punctata</name>
    <dbReference type="NCBI Taxonomy" id="8508"/>
    <lineage>
        <taxon>Eukaryota</taxon>
        <taxon>Metazoa</taxon>
        <taxon>Chordata</taxon>
        <taxon>Craniata</taxon>
        <taxon>Vertebrata</taxon>
        <taxon>Euteleostomi</taxon>
        <taxon>Lepidosauria</taxon>
        <taxon>Sphenodontia</taxon>
        <taxon>Sphenodontidae</taxon>
        <taxon>Sphenodon</taxon>
    </lineage>
</organism>
<keyword evidence="3" id="KW-0805">Transcription regulation</keyword>
<dbReference type="GO" id="GO:0005634">
    <property type="term" value="C:nucleus"/>
    <property type="evidence" value="ECO:0007669"/>
    <property type="project" value="UniProtKB-SubCell"/>
</dbReference>
<keyword evidence="5" id="KW-0804">Transcription</keyword>
<evidence type="ECO:0000256" key="5">
    <source>
        <dbReference type="ARBA" id="ARBA00023163"/>
    </source>
</evidence>
<dbReference type="GeneTree" id="ENSGT00940000160349"/>
<evidence type="ECO:0000313" key="8">
    <source>
        <dbReference type="Ensembl" id="ENSSPUP00000008453.1"/>
    </source>
</evidence>
<reference evidence="8" key="2">
    <citation type="submission" date="2025-09" db="UniProtKB">
        <authorList>
            <consortium name="Ensembl"/>
        </authorList>
    </citation>
    <scope>IDENTIFICATION</scope>
</reference>
<feature type="region of interest" description="Disordered" evidence="7">
    <location>
        <begin position="27"/>
        <end position="100"/>
    </location>
</feature>
<evidence type="ECO:0008006" key="10">
    <source>
        <dbReference type="Google" id="ProtNLM"/>
    </source>
</evidence>
<name>A0A8D0GND8_SPHPU</name>
<dbReference type="InterPro" id="IPR004212">
    <property type="entry name" value="GTF2I"/>
</dbReference>
<comment type="subcellular location">
    <subcellularLocation>
        <location evidence="1">Nucleus</location>
    </subcellularLocation>
</comment>
<evidence type="ECO:0000313" key="9">
    <source>
        <dbReference type="Proteomes" id="UP000694392"/>
    </source>
</evidence>
<dbReference type="GO" id="GO:0003700">
    <property type="term" value="F:DNA-binding transcription factor activity"/>
    <property type="evidence" value="ECO:0007669"/>
    <property type="project" value="TreeGrafter"/>
</dbReference>
<reference evidence="8" key="1">
    <citation type="submission" date="2025-08" db="UniProtKB">
        <authorList>
            <consortium name="Ensembl"/>
        </authorList>
    </citation>
    <scope>IDENTIFICATION</scope>
</reference>
<dbReference type="FunFam" id="3.90.1460.10:FF:000004">
    <property type="entry name" value="general transcription factor II-I isoform X1"/>
    <property type="match status" value="1"/>
</dbReference>
<dbReference type="SUPFAM" id="SSF117773">
    <property type="entry name" value="GTF2I-like repeat"/>
    <property type="match status" value="1"/>
</dbReference>
<dbReference type="PANTHER" id="PTHR46304:SF2">
    <property type="entry name" value="GENERAL TRANSCRIPTION FACTOR II-I"/>
    <property type="match status" value="1"/>
</dbReference>
<dbReference type="Gene3D" id="3.90.1460.10">
    <property type="entry name" value="GTF2I-like"/>
    <property type="match status" value="1"/>
</dbReference>
<evidence type="ECO:0000256" key="3">
    <source>
        <dbReference type="ARBA" id="ARBA00023015"/>
    </source>
</evidence>
<keyword evidence="6" id="KW-0539">Nucleus</keyword>
<accession>A0A8D0GND8</accession>
<proteinExistence type="predicted"/>
<dbReference type="PANTHER" id="PTHR46304">
    <property type="entry name" value="GENERAL TRANSCRIPTION FACTOR II-I REPEAT DOMAIN-CONTAINING PROTEIN 1"/>
    <property type="match status" value="1"/>
</dbReference>